<organism evidence="5 6">
    <name type="scientific">Taibaiella lutea</name>
    <dbReference type="NCBI Taxonomy" id="2608001"/>
    <lineage>
        <taxon>Bacteria</taxon>
        <taxon>Pseudomonadati</taxon>
        <taxon>Bacteroidota</taxon>
        <taxon>Chitinophagia</taxon>
        <taxon>Chitinophagales</taxon>
        <taxon>Chitinophagaceae</taxon>
        <taxon>Taibaiella</taxon>
    </lineage>
</organism>
<name>A0A5M6CM46_9BACT</name>
<feature type="chain" id="PRO_5024362072" evidence="3">
    <location>
        <begin position="21"/>
        <end position="454"/>
    </location>
</feature>
<dbReference type="PANTHER" id="PTHR47637">
    <property type="entry name" value="CHAPERONE SURA"/>
    <property type="match status" value="1"/>
</dbReference>
<dbReference type="Pfam" id="PF00639">
    <property type="entry name" value="Rotamase"/>
    <property type="match status" value="2"/>
</dbReference>
<dbReference type="Gene3D" id="1.10.4030.10">
    <property type="entry name" value="Porin chaperone SurA, peptide-binding domain"/>
    <property type="match status" value="1"/>
</dbReference>
<evidence type="ECO:0000256" key="3">
    <source>
        <dbReference type="SAM" id="SignalP"/>
    </source>
</evidence>
<dbReference type="Proteomes" id="UP000323632">
    <property type="component" value="Unassembled WGS sequence"/>
</dbReference>
<evidence type="ECO:0000256" key="1">
    <source>
        <dbReference type="ARBA" id="ARBA00022729"/>
    </source>
</evidence>
<comment type="caution">
    <text evidence="5">The sequence shown here is derived from an EMBL/GenBank/DDBJ whole genome shotgun (WGS) entry which is preliminary data.</text>
</comment>
<evidence type="ECO:0000313" key="5">
    <source>
        <dbReference type="EMBL" id="KAA5536291.1"/>
    </source>
</evidence>
<evidence type="ECO:0000313" key="6">
    <source>
        <dbReference type="Proteomes" id="UP000323632"/>
    </source>
</evidence>
<keyword evidence="2 5" id="KW-0413">Isomerase</keyword>
<sequence length="454" mass="51165">MFRKSLLLFFISIAVKPAMAQVQVADKIIGQVGNKIILKSDLDEMYNQAAKDNPAMPGDAKCDIFFNLMSQQILIEQADRDSVIVADDEIEGNLDNRIRNMIQQYGSKEAFEEANGGRTVYQLKDQYRTFFKDQAIANKMQGIIMEKVKITPQEIDAYYKGLPQDSLPPFPATVEMGQIVVTPKVSTEVDQLAREKLEGIRKDIVENGKSFATMAGIYSMDGTKDNGGELSINRKDNLDQQFVAAAYRLQPGEISPVIRSKFGYHIIQMISRSGDDARVRHIIIVPEITNADLQMSMKKLDSVRADLVSGKISFAEAVGKYSTDEQSKMTGGMVYDYNTNSPILQIENMDREMSQAVGELKVGEYSQPQIFTENPQTGSRATRILFMKSRTEPHTLNLKDDYAKIQAVALAKKQNEYLHKWINERVSTYFIRIDPDFQNCESVQGWTKPTSAKN</sequence>
<dbReference type="Gene3D" id="3.10.50.40">
    <property type="match status" value="2"/>
</dbReference>
<dbReference type="GO" id="GO:0003755">
    <property type="term" value="F:peptidyl-prolyl cis-trans isomerase activity"/>
    <property type="evidence" value="ECO:0007669"/>
    <property type="project" value="UniProtKB-KW"/>
</dbReference>
<evidence type="ECO:0000256" key="2">
    <source>
        <dbReference type="PROSITE-ProRule" id="PRU00278"/>
    </source>
</evidence>
<dbReference type="PROSITE" id="PS50198">
    <property type="entry name" value="PPIC_PPIASE_2"/>
    <property type="match status" value="2"/>
</dbReference>
<feature type="domain" description="PpiC" evidence="4">
    <location>
        <begin position="171"/>
        <end position="271"/>
    </location>
</feature>
<feature type="signal peptide" evidence="3">
    <location>
        <begin position="1"/>
        <end position="20"/>
    </location>
</feature>
<protein>
    <submittedName>
        <fullName evidence="5">Peptidylprolyl isomerase</fullName>
    </submittedName>
</protein>
<dbReference type="InterPro" id="IPR046357">
    <property type="entry name" value="PPIase_dom_sf"/>
</dbReference>
<dbReference type="PANTHER" id="PTHR47637:SF1">
    <property type="entry name" value="CHAPERONE SURA"/>
    <property type="match status" value="1"/>
</dbReference>
<dbReference type="RefSeq" id="WP_150030864.1">
    <property type="nucleotide sequence ID" value="NZ_VWSH01000001.1"/>
</dbReference>
<feature type="domain" description="PpiC" evidence="4">
    <location>
        <begin position="274"/>
        <end position="368"/>
    </location>
</feature>
<dbReference type="InterPro" id="IPR027304">
    <property type="entry name" value="Trigger_fact/SurA_dom_sf"/>
</dbReference>
<dbReference type="InterPro" id="IPR050280">
    <property type="entry name" value="OMP_Chaperone_SurA"/>
</dbReference>
<proteinExistence type="predicted"/>
<evidence type="ECO:0000259" key="4">
    <source>
        <dbReference type="PROSITE" id="PS50198"/>
    </source>
</evidence>
<keyword evidence="2" id="KW-0697">Rotamase</keyword>
<reference evidence="5 6" key="1">
    <citation type="submission" date="2019-09" db="EMBL/GenBank/DDBJ databases">
        <title>Genome sequence and assembly of Taibaiella sp.</title>
        <authorList>
            <person name="Chhetri G."/>
        </authorList>
    </citation>
    <scope>NUCLEOTIDE SEQUENCE [LARGE SCALE GENOMIC DNA]</scope>
    <source>
        <strain evidence="5 6">KVB11</strain>
    </source>
</reference>
<accession>A0A5M6CM46</accession>
<dbReference type="SUPFAM" id="SSF54534">
    <property type="entry name" value="FKBP-like"/>
    <property type="match status" value="2"/>
</dbReference>
<dbReference type="AlphaFoldDB" id="A0A5M6CM46"/>
<dbReference type="SUPFAM" id="SSF109998">
    <property type="entry name" value="Triger factor/SurA peptide-binding domain-like"/>
    <property type="match status" value="1"/>
</dbReference>
<keyword evidence="1 3" id="KW-0732">Signal</keyword>
<dbReference type="EMBL" id="VWSH01000001">
    <property type="protein sequence ID" value="KAA5536291.1"/>
    <property type="molecule type" value="Genomic_DNA"/>
</dbReference>
<dbReference type="InterPro" id="IPR000297">
    <property type="entry name" value="PPIase_PpiC"/>
</dbReference>
<gene>
    <name evidence="5" type="ORF">F0919_01085</name>
</gene>
<keyword evidence="6" id="KW-1185">Reference proteome</keyword>